<keyword evidence="1" id="KW-0175">Coiled coil</keyword>
<sequence>MLFRRYRIKLPEWTDEAGKPSRASNENKENQLYIKLKRDIENISNEVFNFRKEEKLLNLSVSSKMLLLEEYDVELVEIEETLNINYKLVIADQILECPLCNSQIKHNHTSGVLNSGETEKNLQKIRKEIESKKTLVSGLIETENKKVEELNNEISNLNQKREIFDEAIKVFSKKTEVPFLSQIETLNSMINRLTRDQEIFKESMRIYHKIEEKEASIISLGIKEEKLKLKLAALQVKGAEKEKIINFLDLEYRQFMIRLKYEFLEDTYINRENFIPYYNGASVYAHESGGLLESMQLSYLGAILNSKEAGFAVGHPGLLLLDSISKYVGTLKKENQDLNIAEGPVKKSS</sequence>
<dbReference type="AlphaFoldDB" id="A0A1R0ZQ52"/>
<name>A0A1R0ZQ52_9BACL</name>
<comment type="caution">
    <text evidence="2">The sequence shown here is derived from an EMBL/GenBank/DDBJ whole genome shotgun (WGS) entry which is preliminary data.</text>
</comment>
<evidence type="ECO:0000313" key="2">
    <source>
        <dbReference type="EMBL" id="OME74811.1"/>
    </source>
</evidence>
<proteinExistence type="predicted"/>
<evidence type="ECO:0000256" key="1">
    <source>
        <dbReference type="SAM" id="Coils"/>
    </source>
</evidence>
<dbReference type="EMBL" id="MPTW01000001">
    <property type="protein sequence ID" value="OME74811.1"/>
    <property type="molecule type" value="Genomic_DNA"/>
</dbReference>
<dbReference type="Proteomes" id="UP000187425">
    <property type="component" value="Unassembled WGS sequence"/>
</dbReference>
<protein>
    <submittedName>
        <fullName evidence="2">Uncharacterized protein</fullName>
    </submittedName>
</protein>
<reference evidence="2 3" key="1">
    <citation type="submission" date="2016-11" db="EMBL/GenBank/DDBJ databases">
        <title>Paenibacillus species isolates.</title>
        <authorList>
            <person name="Beno S.M."/>
        </authorList>
    </citation>
    <scope>NUCLEOTIDE SEQUENCE [LARGE SCALE GENOMIC DNA]</scope>
    <source>
        <strain evidence="2 3">FSL H7-0443</strain>
    </source>
</reference>
<feature type="coiled-coil region" evidence="1">
    <location>
        <begin position="140"/>
        <end position="167"/>
    </location>
</feature>
<organism evidence="2 3">
    <name type="scientific">Paenibacillus odorifer</name>
    <dbReference type="NCBI Taxonomy" id="189426"/>
    <lineage>
        <taxon>Bacteria</taxon>
        <taxon>Bacillati</taxon>
        <taxon>Bacillota</taxon>
        <taxon>Bacilli</taxon>
        <taxon>Bacillales</taxon>
        <taxon>Paenibacillaceae</taxon>
        <taxon>Paenibacillus</taxon>
    </lineage>
</organism>
<evidence type="ECO:0000313" key="3">
    <source>
        <dbReference type="Proteomes" id="UP000187425"/>
    </source>
</evidence>
<accession>A0A1R0ZQ52</accession>
<gene>
    <name evidence="2" type="ORF">BSK65_03875</name>
</gene>